<keyword evidence="8 12" id="KW-0350">Heme biosynthesis</keyword>
<dbReference type="PANTHER" id="PTHR11108">
    <property type="entry name" value="FERROCHELATASE"/>
    <property type="match status" value="1"/>
</dbReference>
<dbReference type="InterPro" id="IPR033644">
    <property type="entry name" value="Ferrochelatase_C"/>
</dbReference>
<dbReference type="InterPro" id="IPR033659">
    <property type="entry name" value="Ferrochelatase_N"/>
</dbReference>
<accession>A0A9W3PPW4</accession>
<dbReference type="NCBIfam" id="NF009095">
    <property type="entry name" value="PRK12435.1"/>
    <property type="match status" value="1"/>
</dbReference>
<evidence type="ECO:0000256" key="11">
    <source>
        <dbReference type="ARBA" id="ARBA00024536"/>
    </source>
</evidence>
<evidence type="ECO:0000256" key="9">
    <source>
        <dbReference type="ARBA" id="ARBA00023239"/>
    </source>
</evidence>
<dbReference type="EC" id="4.99.1.9" evidence="3 12"/>
<dbReference type="KEGG" id="bby:CY96_04985"/>
<feature type="binding site" evidence="12">
    <location>
        <position position="125"/>
    </location>
    <ligand>
        <name>Fe-coproporphyrin III</name>
        <dbReference type="ChEBI" id="CHEBI:68438"/>
    </ligand>
</feature>
<feature type="binding site" evidence="12">
    <location>
        <position position="54"/>
    </location>
    <ligand>
        <name>Fe-coproporphyrin III</name>
        <dbReference type="ChEBI" id="CHEBI:68438"/>
    </ligand>
</feature>
<dbReference type="InterPro" id="IPR019772">
    <property type="entry name" value="Ferrochelatase_AS"/>
</dbReference>
<evidence type="ECO:0000256" key="1">
    <source>
        <dbReference type="ARBA" id="ARBA00004744"/>
    </source>
</evidence>
<dbReference type="GO" id="GO:0046872">
    <property type="term" value="F:metal ion binding"/>
    <property type="evidence" value="ECO:0007669"/>
    <property type="project" value="UniProtKB-UniRule"/>
</dbReference>
<evidence type="ECO:0000256" key="8">
    <source>
        <dbReference type="ARBA" id="ARBA00023133"/>
    </source>
</evidence>
<name>A0A9W3PPW4_9BACI</name>
<reference evidence="14 15" key="1">
    <citation type="submission" date="2014-03" db="EMBL/GenBank/DDBJ databases">
        <title>The Complete Genome Sequence of Bacillus bombyseptieus.</title>
        <authorList>
            <person name="Cheng T."/>
            <person name="Lin P."/>
            <person name="Jin S."/>
            <person name="Wu Y."/>
            <person name="Fu B."/>
            <person name="Long R."/>
            <person name="Liu D."/>
            <person name="Guo Y."/>
            <person name="Peng L."/>
            <person name="Xia Q."/>
        </authorList>
    </citation>
    <scope>NUCLEOTIDE SEQUENCE [LARGE SCALE GENOMIC DNA]</scope>
    <source>
        <strain evidence="15">wang</strain>
    </source>
</reference>
<dbReference type="CDD" id="cd00419">
    <property type="entry name" value="Ferrochelatase_C"/>
    <property type="match status" value="1"/>
</dbReference>
<comment type="subcellular location">
    <subcellularLocation>
        <location evidence="12 13">Cytoplasm</location>
    </subcellularLocation>
</comment>
<evidence type="ECO:0000256" key="2">
    <source>
        <dbReference type="ARBA" id="ARBA00007718"/>
    </source>
</evidence>
<sequence length="327" mass="37195">MTKKKIGLLVMAYGTPESLDDVEAYYTHIRHGRKPSKEALQDLIERYKAIGGISPLAKITKEQAHKLTDSMNNIFTEYEFTCYLGLKHITPFIEDAVEEMKRDGIEQAISIVLAPHYSTFSIKAYNDRAIRLSQEIGGPVIEPIEQWYDEPKFISYWADQIKETFTEIDNKEKAVVIFSAHSLPEKIIATGDPYVAQLKHTADLIAEAANIQNYTIGWQSAGNTPDPWVGPDVQDLTKDLYEEHGYESFVYCPVGFVAEHLEVLYDNDYECKVVTDELNAKYFRPNMPNAQSAFIDCLAEIVSKKVKEIVDKDVVLNNNQFIIILNK</sequence>
<evidence type="ECO:0000256" key="5">
    <source>
        <dbReference type="ARBA" id="ARBA00022490"/>
    </source>
</evidence>
<dbReference type="Pfam" id="PF00762">
    <property type="entry name" value="Ferrochelatase"/>
    <property type="match status" value="1"/>
</dbReference>
<evidence type="ECO:0000256" key="6">
    <source>
        <dbReference type="ARBA" id="ARBA00022723"/>
    </source>
</evidence>
<comment type="similarity">
    <text evidence="2 12 13">Belongs to the ferrochelatase family.</text>
</comment>
<feature type="binding site" evidence="12">
    <location>
        <position position="181"/>
    </location>
    <ligand>
        <name>Fe(2+)</name>
        <dbReference type="ChEBI" id="CHEBI:29033"/>
    </ligand>
</feature>
<dbReference type="FunFam" id="3.40.50.1400:FF:000009">
    <property type="entry name" value="Ferrochelatase"/>
    <property type="match status" value="1"/>
</dbReference>
<comment type="function">
    <text evidence="12 13">Involved in coproporphyrin-dependent heme b biosynthesis. Catalyzes the insertion of ferrous iron into coproporphyrin III to form Fe-coproporphyrin III.</text>
</comment>
<feature type="binding site" evidence="12">
    <location>
        <position position="30"/>
    </location>
    <ligand>
        <name>Fe-coproporphyrin III</name>
        <dbReference type="ChEBI" id="CHEBI:68438"/>
    </ligand>
</feature>
<dbReference type="PROSITE" id="PS00534">
    <property type="entry name" value="FERROCHELATASE"/>
    <property type="match status" value="1"/>
</dbReference>
<keyword evidence="5 12" id="KW-0963">Cytoplasm</keyword>
<dbReference type="SUPFAM" id="SSF53800">
    <property type="entry name" value="Chelatase"/>
    <property type="match status" value="1"/>
</dbReference>
<feature type="binding site" description="axial binding residue" evidence="12">
    <location>
        <position position="13"/>
    </location>
    <ligand>
        <name>Fe-coproporphyrin III</name>
        <dbReference type="ChEBI" id="CHEBI:68438"/>
    </ligand>
    <ligandPart>
        <name>Fe</name>
        <dbReference type="ChEBI" id="CHEBI:18248"/>
    </ligandPart>
</feature>
<dbReference type="NCBIfam" id="TIGR00109">
    <property type="entry name" value="hemH"/>
    <property type="match status" value="1"/>
</dbReference>
<dbReference type="GO" id="GO:0006783">
    <property type="term" value="P:heme biosynthetic process"/>
    <property type="evidence" value="ECO:0007669"/>
    <property type="project" value="UniProtKB-UniRule"/>
</dbReference>
<dbReference type="RefSeq" id="WP_044584222.1">
    <property type="nucleotide sequence ID" value="NZ_CP007512.1"/>
</dbReference>
<dbReference type="GO" id="GO:0005737">
    <property type="term" value="C:cytoplasm"/>
    <property type="evidence" value="ECO:0007669"/>
    <property type="project" value="UniProtKB-SubCell"/>
</dbReference>
<dbReference type="GO" id="GO:0004325">
    <property type="term" value="F:ferrochelatase activity"/>
    <property type="evidence" value="ECO:0007669"/>
    <property type="project" value="UniProtKB-UniRule"/>
</dbReference>
<protein>
    <recommendedName>
        <fullName evidence="4 12">Coproporphyrin III ferrochelatase</fullName>
        <ecNumber evidence="3 12">4.99.1.9</ecNumber>
    </recommendedName>
</protein>
<keyword evidence="7 12" id="KW-0408">Iron</keyword>
<evidence type="ECO:0000256" key="4">
    <source>
        <dbReference type="ARBA" id="ARBA00019484"/>
    </source>
</evidence>
<proteinExistence type="inferred from homology"/>
<feature type="binding site" evidence="12">
    <location>
        <begin position="46"/>
        <end position="47"/>
    </location>
    <ligand>
        <name>Fe-coproporphyrin III</name>
        <dbReference type="ChEBI" id="CHEBI:68438"/>
    </ligand>
</feature>
<dbReference type="HAMAP" id="MF_00323">
    <property type="entry name" value="Ferrochelatase"/>
    <property type="match status" value="1"/>
</dbReference>
<comment type="pathway">
    <text evidence="1 12 13">Porphyrin-containing compound metabolism; protoheme biosynthesis.</text>
</comment>
<dbReference type="EMBL" id="CP007512">
    <property type="protein sequence ID" value="AHX17370.1"/>
    <property type="molecule type" value="Genomic_DNA"/>
</dbReference>
<organism evidence="14 15">
    <name type="scientific">Bacillus bombysepticus str. Wang</name>
    <dbReference type="NCBI Taxonomy" id="1330043"/>
    <lineage>
        <taxon>Bacteria</taxon>
        <taxon>Bacillati</taxon>
        <taxon>Bacillota</taxon>
        <taxon>Bacilli</taxon>
        <taxon>Bacillales</taxon>
        <taxon>Bacillaceae</taxon>
        <taxon>Bacillus</taxon>
        <taxon>Bacillus cereus group</taxon>
    </lineage>
</organism>
<dbReference type="PANTHER" id="PTHR11108:SF1">
    <property type="entry name" value="FERROCHELATASE, MITOCHONDRIAL"/>
    <property type="match status" value="1"/>
</dbReference>
<keyword evidence="15" id="KW-1185">Reference proteome</keyword>
<dbReference type="Proteomes" id="UP000031778">
    <property type="component" value="Chromosome"/>
</dbReference>
<keyword evidence="10 12" id="KW-0627">Porphyrin biosynthesis</keyword>
<evidence type="ECO:0000256" key="3">
    <source>
        <dbReference type="ARBA" id="ARBA00013215"/>
    </source>
</evidence>
<evidence type="ECO:0000256" key="13">
    <source>
        <dbReference type="RuleBase" id="RU000607"/>
    </source>
</evidence>
<evidence type="ECO:0000313" key="15">
    <source>
        <dbReference type="Proteomes" id="UP000031778"/>
    </source>
</evidence>
<gene>
    <name evidence="12" type="primary">cpfC</name>
    <name evidence="14" type="ORF">CY96_04985</name>
</gene>
<dbReference type="CDD" id="cd03411">
    <property type="entry name" value="Ferrochelatase_N"/>
    <property type="match status" value="1"/>
</dbReference>
<dbReference type="AlphaFoldDB" id="A0A9W3PPW4"/>
<dbReference type="Gene3D" id="3.40.50.1400">
    <property type="match status" value="2"/>
</dbReference>
<keyword evidence="9 12" id="KW-0456">Lyase</keyword>
<feature type="binding site" evidence="12">
    <location>
        <position position="262"/>
    </location>
    <ligand>
        <name>Fe(2+)</name>
        <dbReference type="ChEBI" id="CHEBI:29033"/>
    </ligand>
</feature>
<keyword evidence="6 12" id="KW-0479">Metal-binding</keyword>
<evidence type="ECO:0000256" key="10">
    <source>
        <dbReference type="ARBA" id="ARBA00023244"/>
    </source>
</evidence>
<evidence type="ECO:0000256" key="7">
    <source>
        <dbReference type="ARBA" id="ARBA00023004"/>
    </source>
</evidence>
<evidence type="ECO:0000256" key="12">
    <source>
        <dbReference type="HAMAP-Rule" id="MF_00323"/>
    </source>
</evidence>
<evidence type="ECO:0000313" key="14">
    <source>
        <dbReference type="EMBL" id="AHX17370.1"/>
    </source>
</evidence>
<comment type="catalytic activity">
    <reaction evidence="11">
        <text>Fe-coproporphyrin III + 2 H(+) = coproporphyrin III + Fe(2+)</text>
        <dbReference type="Rhea" id="RHEA:49572"/>
        <dbReference type="ChEBI" id="CHEBI:15378"/>
        <dbReference type="ChEBI" id="CHEBI:29033"/>
        <dbReference type="ChEBI" id="CHEBI:68438"/>
        <dbReference type="ChEBI" id="CHEBI:131725"/>
        <dbReference type="EC" id="4.99.1.9"/>
    </reaction>
    <physiologicalReaction direction="right-to-left" evidence="11">
        <dbReference type="Rhea" id="RHEA:49574"/>
    </physiologicalReaction>
</comment>
<dbReference type="InterPro" id="IPR001015">
    <property type="entry name" value="Ferrochelatase"/>
</dbReference>